<dbReference type="EMBL" id="UGOW01000001">
    <property type="protein sequence ID" value="STY18827.1"/>
    <property type="molecule type" value="Genomic_DNA"/>
</dbReference>
<feature type="domain" description="Methyltransferase small" evidence="6">
    <location>
        <begin position="105"/>
        <end position="194"/>
    </location>
</feature>
<evidence type="ECO:0000256" key="4">
    <source>
        <dbReference type="ARBA" id="ARBA00048391"/>
    </source>
</evidence>
<protein>
    <recommendedName>
        <fullName evidence="5">Release factor glutamine methyltransferase</fullName>
        <shortName evidence="5">RF MTase</shortName>
        <ecNumber evidence="5">2.1.1.297</ecNumber>
    </recommendedName>
    <alternativeName>
        <fullName evidence="5">N5-glutamine methyltransferase PrmC</fullName>
    </alternativeName>
    <alternativeName>
        <fullName evidence="5">Protein-(glutamine-N5) MTase PrmC</fullName>
    </alternativeName>
    <alternativeName>
        <fullName evidence="5">Protein-glutamine N-methyltransferase PrmC</fullName>
    </alternativeName>
</protein>
<comment type="catalytic activity">
    <reaction evidence="4 5">
        <text>L-glutaminyl-[peptide chain release factor] + S-adenosyl-L-methionine = N(5)-methyl-L-glutaminyl-[peptide chain release factor] + S-adenosyl-L-homocysteine + H(+)</text>
        <dbReference type="Rhea" id="RHEA:42896"/>
        <dbReference type="Rhea" id="RHEA-COMP:10271"/>
        <dbReference type="Rhea" id="RHEA-COMP:10272"/>
        <dbReference type="ChEBI" id="CHEBI:15378"/>
        <dbReference type="ChEBI" id="CHEBI:30011"/>
        <dbReference type="ChEBI" id="CHEBI:57856"/>
        <dbReference type="ChEBI" id="CHEBI:59789"/>
        <dbReference type="ChEBI" id="CHEBI:61891"/>
        <dbReference type="EC" id="2.1.1.297"/>
    </reaction>
</comment>
<evidence type="ECO:0000259" key="6">
    <source>
        <dbReference type="Pfam" id="PF05175"/>
    </source>
</evidence>
<keyword evidence="1 5" id="KW-0489">Methyltransferase</keyword>
<organism evidence="9 11">
    <name type="scientific">Legionella quateirensis</name>
    <dbReference type="NCBI Taxonomy" id="45072"/>
    <lineage>
        <taxon>Bacteria</taxon>
        <taxon>Pseudomonadati</taxon>
        <taxon>Pseudomonadota</taxon>
        <taxon>Gammaproteobacteria</taxon>
        <taxon>Legionellales</taxon>
        <taxon>Legionellaceae</taxon>
        <taxon>Legionella</taxon>
    </lineage>
</organism>
<dbReference type="InterPro" id="IPR004556">
    <property type="entry name" value="HemK-like"/>
</dbReference>
<dbReference type="Proteomes" id="UP000254230">
    <property type="component" value="Unassembled WGS sequence"/>
</dbReference>
<dbReference type="Proteomes" id="UP000054639">
    <property type="component" value="Unassembled WGS sequence"/>
</dbReference>
<dbReference type="EC" id="2.1.1.297" evidence="5"/>
<dbReference type="RefSeq" id="WP_058474641.1">
    <property type="nucleotide sequence ID" value="NZ_CAAAIL010000001.1"/>
</dbReference>
<dbReference type="GO" id="GO:0102559">
    <property type="term" value="F:peptide chain release factor N(5)-glutamine methyltransferase activity"/>
    <property type="evidence" value="ECO:0007669"/>
    <property type="project" value="UniProtKB-EC"/>
</dbReference>
<evidence type="ECO:0000313" key="10">
    <source>
        <dbReference type="Proteomes" id="UP000054639"/>
    </source>
</evidence>
<dbReference type="InterPro" id="IPR019874">
    <property type="entry name" value="RF_methyltr_PrmC"/>
</dbReference>
<feature type="binding site" evidence="5">
    <location>
        <begin position="120"/>
        <end position="124"/>
    </location>
    <ligand>
        <name>S-adenosyl-L-methionine</name>
        <dbReference type="ChEBI" id="CHEBI:59789"/>
    </ligand>
</feature>
<comment type="similarity">
    <text evidence="5">Belongs to the protein N5-glutamine methyltransferase family. PrmC subfamily.</text>
</comment>
<dbReference type="STRING" id="45072.Lqua_2503"/>
<dbReference type="Pfam" id="PF17827">
    <property type="entry name" value="PrmC_N"/>
    <property type="match status" value="1"/>
</dbReference>
<dbReference type="GO" id="GO:0003676">
    <property type="term" value="F:nucleic acid binding"/>
    <property type="evidence" value="ECO:0007669"/>
    <property type="project" value="InterPro"/>
</dbReference>
<evidence type="ECO:0000256" key="3">
    <source>
        <dbReference type="ARBA" id="ARBA00022691"/>
    </source>
</evidence>
<gene>
    <name evidence="9" type="primary">hemK</name>
    <name evidence="5" type="synonym">prmC</name>
    <name evidence="8" type="ORF">Lqua_2503</name>
    <name evidence="9" type="ORF">NCTC12376_02651</name>
</gene>
<evidence type="ECO:0000313" key="11">
    <source>
        <dbReference type="Proteomes" id="UP000254230"/>
    </source>
</evidence>
<comment type="function">
    <text evidence="5">Methylates the class 1 translation termination release factors RF1/PrfA and RF2/PrfB on the glutamine residue of the universally conserved GGQ motif.</text>
</comment>
<accession>A0A378KZ73</accession>
<keyword evidence="3 5" id="KW-0949">S-adenosyl-L-methionine</keyword>
<dbReference type="InterPro" id="IPR007848">
    <property type="entry name" value="Small_mtfrase_dom"/>
</dbReference>
<evidence type="ECO:0000313" key="8">
    <source>
        <dbReference type="EMBL" id="KTD46400.1"/>
    </source>
</evidence>
<dbReference type="InterPro" id="IPR029063">
    <property type="entry name" value="SAM-dependent_MTases_sf"/>
</dbReference>
<dbReference type="FunFam" id="3.40.50.150:FF:000053">
    <property type="entry name" value="Release factor glutamine methyltransferase"/>
    <property type="match status" value="1"/>
</dbReference>
<dbReference type="CDD" id="cd02440">
    <property type="entry name" value="AdoMet_MTases"/>
    <property type="match status" value="1"/>
</dbReference>
<dbReference type="PROSITE" id="PS00092">
    <property type="entry name" value="N6_MTASE"/>
    <property type="match status" value="1"/>
</dbReference>
<dbReference type="PANTHER" id="PTHR18895:SF74">
    <property type="entry name" value="MTRF1L RELEASE FACTOR GLUTAMINE METHYLTRANSFERASE"/>
    <property type="match status" value="1"/>
</dbReference>
<dbReference type="Gene3D" id="3.40.50.150">
    <property type="entry name" value="Vaccinia Virus protein VP39"/>
    <property type="match status" value="1"/>
</dbReference>
<keyword evidence="10" id="KW-1185">Reference proteome</keyword>
<dbReference type="HAMAP" id="MF_02126">
    <property type="entry name" value="RF_methyltr_PrmC"/>
    <property type="match status" value="1"/>
</dbReference>
<dbReference type="InterPro" id="IPR002052">
    <property type="entry name" value="DNA_methylase_N6_adenine_CS"/>
</dbReference>
<dbReference type="Pfam" id="PF05175">
    <property type="entry name" value="MTS"/>
    <property type="match status" value="1"/>
</dbReference>
<dbReference type="NCBIfam" id="TIGR03534">
    <property type="entry name" value="RF_mod_PrmC"/>
    <property type="match status" value="1"/>
</dbReference>
<dbReference type="InterPro" id="IPR040758">
    <property type="entry name" value="PrmC_N"/>
</dbReference>
<evidence type="ECO:0000313" key="9">
    <source>
        <dbReference type="EMBL" id="STY18827.1"/>
    </source>
</evidence>
<sequence length="279" mass="31355">MIDIRTALERAMQQLDKPHAESRLEAELLLSHVLHKNRAYIFAHPEALINPSQLEAYQQLIAQRAEGMPIAYLTGQREFWSLNLKVSKDTLIPRHETELLVELALDLIPDTPETCILDLGTGSGAIALAIASERPKWKIIASDFSKAALKVAQDNAVHLGITNVHFYHSSWFSTLPRHHYHAIISNPPYIAEQDPHLKQGDVRFEPLSALASGQDGLADLQYIIQHSYECLLPGGLILLEHGYDQKIHLNAILNKLGYKNVQCWQDIQGHDRVSGGWHP</sequence>
<dbReference type="Gene3D" id="1.10.8.10">
    <property type="entry name" value="DNA helicase RuvA subunit, C-terminal domain"/>
    <property type="match status" value="1"/>
</dbReference>
<dbReference type="OrthoDB" id="9800643at2"/>
<feature type="binding site" evidence="5">
    <location>
        <position position="186"/>
    </location>
    <ligand>
        <name>S-adenosyl-L-methionine</name>
        <dbReference type="ChEBI" id="CHEBI:59789"/>
    </ligand>
</feature>
<reference evidence="9 11" key="2">
    <citation type="submission" date="2018-06" db="EMBL/GenBank/DDBJ databases">
        <authorList>
            <consortium name="Pathogen Informatics"/>
            <person name="Doyle S."/>
        </authorList>
    </citation>
    <scope>NUCLEOTIDE SEQUENCE [LARGE SCALE GENOMIC DNA]</scope>
    <source>
        <strain evidence="9 11">NCTC12376</strain>
    </source>
</reference>
<evidence type="ECO:0000256" key="5">
    <source>
        <dbReference type="HAMAP-Rule" id="MF_02126"/>
    </source>
</evidence>
<feature type="binding site" evidence="5">
    <location>
        <position position="143"/>
    </location>
    <ligand>
        <name>S-adenosyl-L-methionine</name>
        <dbReference type="ChEBI" id="CHEBI:59789"/>
    </ligand>
</feature>
<evidence type="ECO:0000259" key="7">
    <source>
        <dbReference type="Pfam" id="PF17827"/>
    </source>
</evidence>
<feature type="domain" description="Release factor glutamine methyltransferase N-terminal" evidence="7">
    <location>
        <begin position="7"/>
        <end position="75"/>
    </location>
</feature>
<dbReference type="PANTHER" id="PTHR18895">
    <property type="entry name" value="HEMK METHYLTRANSFERASE"/>
    <property type="match status" value="1"/>
</dbReference>
<proteinExistence type="inferred from homology"/>
<feature type="binding site" evidence="5">
    <location>
        <position position="171"/>
    </location>
    <ligand>
        <name>S-adenosyl-L-methionine</name>
        <dbReference type="ChEBI" id="CHEBI:59789"/>
    </ligand>
</feature>
<dbReference type="EMBL" id="LNYR01000034">
    <property type="protein sequence ID" value="KTD46400.1"/>
    <property type="molecule type" value="Genomic_DNA"/>
</dbReference>
<name>A0A378KZ73_9GAMM</name>
<dbReference type="NCBIfam" id="TIGR00536">
    <property type="entry name" value="hemK_fam"/>
    <property type="match status" value="1"/>
</dbReference>
<evidence type="ECO:0000256" key="1">
    <source>
        <dbReference type="ARBA" id="ARBA00022603"/>
    </source>
</evidence>
<reference evidence="8 10" key="1">
    <citation type="submission" date="2015-11" db="EMBL/GenBank/DDBJ databases">
        <title>Genomic analysis of 38 Legionella species identifies large and diverse effector repertoires.</title>
        <authorList>
            <person name="Burstein D."/>
            <person name="Amaro F."/>
            <person name="Zusman T."/>
            <person name="Lifshitz Z."/>
            <person name="Cohen O."/>
            <person name="Gilbert J.A."/>
            <person name="Pupko T."/>
            <person name="Shuman H.A."/>
            <person name="Segal G."/>
        </authorList>
    </citation>
    <scope>NUCLEOTIDE SEQUENCE [LARGE SCALE GENOMIC DNA]</scope>
    <source>
        <strain evidence="8 10">ATCC 49507</strain>
    </source>
</reference>
<dbReference type="GO" id="GO:0032259">
    <property type="term" value="P:methylation"/>
    <property type="evidence" value="ECO:0007669"/>
    <property type="project" value="UniProtKB-KW"/>
</dbReference>
<dbReference type="AlphaFoldDB" id="A0A378KZ73"/>
<dbReference type="InterPro" id="IPR050320">
    <property type="entry name" value="N5-glutamine_MTase"/>
</dbReference>
<feature type="binding site" evidence="5">
    <location>
        <begin position="186"/>
        <end position="189"/>
    </location>
    <ligand>
        <name>substrate</name>
    </ligand>
</feature>
<evidence type="ECO:0000256" key="2">
    <source>
        <dbReference type="ARBA" id="ARBA00022679"/>
    </source>
</evidence>
<keyword evidence="2 5" id="KW-0808">Transferase</keyword>
<dbReference type="SUPFAM" id="SSF53335">
    <property type="entry name" value="S-adenosyl-L-methionine-dependent methyltransferases"/>
    <property type="match status" value="1"/>
</dbReference>